<organism evidence="2 3">
    <name type="scientific">Fusarium sarcochroum</name>
    <dbReference type="NCBI Taxonomy" id="1208366"/>
    <lineage>
        <taxon>Eukaryota</taxon>
        <taxon>Fungi</taxon>
        <taxon>Dikarya</taxon>
        <taxon>Ascomycota</taxon>
        <taxon>Pezizomycotina</taxon>
        <taxon>Sordariomycetes</taxon>
        <taxon>Hypocreomycetidae</taxon>
        <taxon>Hypocreales</taxon>
        <taxon>Nectriaceae</taxon>
        <taxon>Fusarium</taxon>
        <taxon>Fusarium lateritium species complex</taxon>
    </lineage>
</organism>
<evidence type="ECO:0000256" key="1">
    <source>
        <dbReference type="SAM" id="MobiDB-lite"/>
    </source>
</evidence>
<feature type="region of interest" description="Disordered" evidence="1">
    <location>
        <begin position="13"/>
        <end position="32"/>
    </location>
</feature>
<gene>
    <name evidence="2" type="ORF">FSARC_9066</name>
</gene>
<feature type="compositionally biased region" description="Basic and acidic residues" evidence="1">
    <location>
        <begin position="98"/>
        <end position="115"/>
    </location>
</feature>
<comment type="caution">
    <text evidence="2">The sequence shown here is derived from an EMBL/GenBank/DDBJ whole genome shotgun (WGS) entry which is preliminary data.</text>
</comment>
<evidence type="ECO:0000313" key="3">
    <source>
        <dbReference type="Proteomes" id="UP000622797"/>
    </source>
</evidence>
<name>A0A8H4TRR0_9HYPO</name>
<feature type="compositionally biased region" description="Polar residues" evidence="1">
    <location>
        <begin position="77"/>
        <end position="87"/>
    </location>
</feature>
<dbReference type="Proteomes" id="UP000622797">
    <property type="component" value="Unassembled WGS sequence"/>
</dbReference>
<protein>
    <submittedName>
        <fullName evidence="2">Uncharacterized protein</fullName>
    </submittedName>
</protein>
<keyword evidence="3" id="KW-1185">Reference proteome</keyword>
<evidence type="ECO:0000313" key="2">
    <source>
        <dbReference type="EMBL" id="KAF4962880.1"/>
    </source>
</evidence>
<accession>A0A8H4TRR0</accession>
<dbReference type="EMBL" id="JABEXW010000514">
    <property type="protein sequence ID" value="KAF4962880.1"/>
    <property type="molecule type" value="Genomic_DNA"/>
</dbReference>
<dbReference type="AlphaFoldDB" id="A0A8H4TRR0"/>
<reference evidence="2" key="2">
    <citation type="submission" date="2020-05" db="EMBL/GenBank/DDBJ databases">
        <authorList>
            <person name="Kim H.-S."/>
            <person name="Proctor R.H."/>
            <person name="Brown D.W."/>
        </authorList>
    </citation>
    <scope>NUCLEOTIDE SEQUENCE</scope>
    <source>
        <strain evidence="2">NRRL 20472</strain>
    </source>
</reference>
<reference evidence="2" key="1">
    <citation type="journal article" date="2020" name="BMC Genomics">
        <title>Correction to: Identification and distribution of gene clusters required for synthesis of sphingolipid metabolism inhibitors in diverse species of the filamentous fungus Fusarium.</title>
        <authorList>
            <person name="Kim H.S."/>
            <person name="Lohmar J.M."/>
            <person name="Busman M."/>
            <person name="Brown D.W."/>
            <person name="Naumann T.A."/>
            <person name="Divon H.H."/>
            <person name="Lysoe E."/>
            <person name="Uhlig S."/>
            <person name="Proctor R.H."/>
        </authorList>
    </citation>
    <scope>NUCLEOTIDE SEQUENCE</scope>
    <source>
        <strain evidence="2">NRRL 20472</strain>
    </source>
</reference>
<proteinExistence type="predicted"/>
<feature type="region of interest" description="Disordered" evidence="1">
    <location>
        <begin position="68"/>
        <end position="130"/>
    </location>
</feature>
<sequence>MVLLPEDVLAILADPEPSKGETSRGPVSARQRTGPMQTLEDATYYCSVGSWQGPETSGPMTAFISPAFEASHRSTRRQSLMQNLTSTERGGRRRGRQRRQESRSLDSRNVVREEGGAVPQETEEGVGKKSMIGASMGGKQVIADFALQCGDEGII</sequence>